<evidence type="ECO:0000313" key="1">
    <source>
        <dbReference type="EMBL" id="MBW0526230.1"/>
    </source>
</evidence>
<reference evidence="1" key="1">
    <citation type="submission" date="2021-03" db="EMBL/GenBank/DDBJ databases">
        <title>Draft genome sequence of rust myrtle Austropuccinia psidii MF-1, a brazilian biotype.</title>
        <authorList>
            <person name="Quecine M.C."/>
            <person name="Pachon D.M.R."/>
            <person name="Bonatelli M.L."/>
            <person name="Correr F.H."/>
            <person name="Franceschini L.M."/>
            <person name="Leite T.F."/>
            <person name="Margarido G.R.A."/>
            <person name="Almeida C.A."/>
            <person name="Ferrarezi J.A."/>
            <person name="Labate C.A."/>
        </authorList>
    </citation>
    <scope>NUCLEOTIDE SEQUENCE</scope>
    <source>
        <strain evidence="1">MF-1</strain>
    </source>
</reference>
<dbReference type="Proteomes" id="UP000765509">
    <property type="component" value="Unassembled WGS sequence"/>
</dbReference>
<comment type="caution">
    <text evidence="1">The sequence shown here is derived from an EMBL/GenBank/DDBJ whole genome shotgun (WGS) entry which is preliminary data.</text>
</comment>
<dbReference type="OrthoDB" id="443140at2759"/>
<dbReference type="CDD" id="cd09272">
    <property type="entry name" value="RNase_HI_RT_Ty1"/>
    <property type="match status" value="1"/>
</dbReference>
<accession>A0A9Q3EN39</accession>
<evidence type="ECO:0000313" key="2">
    <source>
        <dbReference type="Proteomes" id="UP000765509"/>
    </source>
</evidence>
<proteinExistence type="predicted"/>
<name>A0A9Q3EN39_9BASI</name>
<protein>
    <submittedName>
        <fullName evidence="1">Uncharacterized protein</fullName>
    </submittedName>
</protein>
<dbReference type="AlphaFoldDB" id="A0A9Q3EN39"/>
<organism evidence="1 2">
    <name type="scientific">Austropuccinia psidii MF-1</name>
    <dbReference type="NCBI Taxonomy" id="1389203"/>
    <lineage>
        <taxon>Eukaryota</taxon>
        <taxon>Fungi</taxon>
        <taxon>Dikarya</taxon>
        <taxon>Basidiomycota</taxon>
        <taxon>Pucciniomycotina</taxon>
        <taxon>Pucciniomycetes</taxon>
        <taxon>Pucciniales</taxon>
        <taxon>Sphaerophragmiaceae</taxon>
        <taxon>Austropuccinia</taxon>
    </lineage>
</organism>
<dbReference type="EMBL" id="AVOT02032464">
    <property type="protein sequence ID" value="MBW0526230.1"/>
    <property type="molecule type" value="Genomic_DNA"/>
</dbReference>
<dbReference type="SUPFAM" id="SSF56672">
    <property type="entry name" value="DNA/RNA polymerases"/>
    <property type="match status" value="1"/>
</dbReference>
<gene>
    <name evidence="1" type="ORF">O181_065945</name>
</gene>
<dbReference type="InterPro" id="IPR043502">
    <property type="entry name" value="DNA/RNA_pol_sf"/>
</dbReference>
<dbReference type="PANTHER" id="PTHR11439:SF467">
    <property type="entry name" value="INTEGRASE CATALYTIC DOMAIN-CONTAINING PROTEIN"/>
    <property type="match status" value="1"/>
</dbReference>
<keyword evidence="2" id="KW-1185">Reference proteome</keyword>
<sequence length="388" mass="45108">MEDCKMTLTPMQSNNRLENATENEIEEFKKLNLDYRSAVGSLNYISQCTRPDIAYVVGHLSQFLEKPSCQHWAAFKRVLRYLKATRNLGINYYKTDNNEIVGYSHSSWAEDLNRRSWTGYVFMYGGGAISWKSKKLGGVSTSSTEAEYRSYLSAFHEGKWLSLLEGEVHKENPKSITIYNNNQGAINRAKNPIYHSRTKHIDVHYNSIRDLINNHEVNLKYLETEELVADCLTKALDRIKQQKFNKYMGLFEYTSGIANIAINQDNNEVNSPLKLRGRVGRTISKSELEKVLSESEESNKLEKLIDKKDLESKAKIVLLDDFIGYNIKREVSLESRTRKLTKQRNTLLYGEKRKKRKVHCLINKQFLVDYKRIRLCQAIIKRHINRGY</sequence>
<dbReference type="PANTHER" id="PTHR11439">
    <property type="entry name" value="GAG-POL-RELATED RETROTRANSPOSON"/>
    <property type="match status" value="1"/>
</dbReference>